<gene>
    <name evidence="2" type="ORF">SAMN05421846_102130</name>
</gene>
<dbReference type="Gene3D" id="2.60.120.10">
    <property type="entry name" value="Jelly Rolls"/>
    <property type="match status" value="1"/>
</dbReference>
<dbReference type="Proteomes" id="UP000198869">
    <property type="component" value="Unassembled WGS sequence"/>
</dbReference>
<dbReference type="OrthoDB" id="1092431at2"/>
<dbReference type="Pfam" id="PF00027">
    <property type="entry name" value="cNMP_binding"/>
    <property type="match status" value="1"/>
</dbReference>
<dbReference type="AlphaFoldDB" id="A0A1G8FGH4"/>
<dbReference type="SUPFAM" id="SSF51206">
    <property type="entry name" value="cAMP-binding domain-like"/>
    <property type="match status" value="1"/>
</dbReference>
<dbReference type="CDD" id="cd00038">
    <property type="entry name" value="CAP_ED"/>
    <property type="match status" value="1"/>
</dbReference>
<keyword evidence="2" id="KW-0808">Transferase</keyword>
<dbReference type="EMBL" id="FNDW01000002">
    <property type="protein sequence ID" value="SDH81166.1"/>
    <property type="molecule type" value="Genomic_DNA"/>
</dbReference>
<dbReference type="InterPro" id="IPR018490">
    <property type="entry name" value="cNMP-bd_dom_sf"/>
</dbReference>
<organism evidence="2 3">
    <name type="scientific">Chryseobacterium taeanense</name>
    <dbReference type="NCBI Taxonomy" id="311334"/>
    <lineage>
        <taxon>Bacteria</taxon>
        <taxon>Pseudomonadati</taxon>
        <taxon>Bacteroidota</taxon>
        <taxon>Flavobacteriia</taxon>
        <taxon>Flavobacteriales</taxon>
        <taxon>Weeksellaceae</taxon>
        <taxon>Chryseobacterium group</taxon>
        <taxon>Chryseobacterium</taxon>
    </lineage>
</organism>
<dbReference type="GO" id="GO:0016301">
    <property type="term" value="F:kinase activity"/>
    <property type="evidence" value="ECO:0007669"/>
    <property type="project" value="UniProtKB-KW"/>
</dbReference>
<proteinExistence type="predicted"/>
<dbReference type="InterPro" id="IPR000595">
    <property type="entry name" value="cNMP-bd_dom"/>
</dbReference>
<evidence type="ECO:0000313" key="2">
    <source>
        <dbReference type="EMBL" id="SDH81166.1"/>
    </source>
</evidence>
<dbReference type="RefSeq" id="WP_089855004.1">
    <property type="nucleotide sequence ID" value="NZ_FNDW01000002.1"/>
</dbReference>
<reference evidence="3" key="1">
    <citation type="submission" date="2016-10" db="EMBL/GenBank/DDBJ databases">
        <authorList>
            <person name="Varghese N."/>
            <person name="Submissions S."/>
        </authorList>
    </citation>
    <scope>NUCLEOTIDE SEQUENCE [LARGE SCALE GENOMIC DNA]</scope>
    <source>
        <strain evidence="3">DSM 17071</strain>
    </source>
</reference>
<feature type="domain" description="Cyclic nucleotide-binding" evidence="1">
    <location>
        <begin position="12"/>
        <end position="115"/>
    </location>
</feature>
<evidence type="ECO:0000313" key="3">
    <source>
        <dbReference type="Proteomes" id="UP000198869"/>
    </source>
</evidence>
<sequence length="195" mass="22973">MSEILKNYFQKVLPDFTDEKFNFILYKSQLIKLQRKEIVCKQGNICNLKIFVAKGLLRNYSTSEDGNEHILQFVNEMSWTTDPESFYNNTPSKLNIEAMESSEIFAFNLEDFAELREQIPELNIFVENILTRKSMEIHKRLLMNISSSPEEKYLDFINTYPDIFNRVPLHMVASYLGLSRETLSRVRRNILKTVI</sequence>
<dbReference type="PROSITE" id="PS50042">
    <property type="entry name" value="CNMP_BINDING_3"/>
    <property type="match status" value="1"/>
</dbReference>
<name>A0A1G8FGH4_9FLAO</name>
<keyword evidence="2" id="KW-0418">Kinase</keyword>
<accession>A0A1G8FGH4</accession>
<keyword evidence="3" id="KW-1185">Reference proteome</keyword>
<dbReference type="STRING" id="311334.SAMN05421846_102130"/>
<evidence type="ECO:0000259" key="1">
    <source>
        <dbReference type="PROSITE" id="PS50042"/>
    </source>
</evidence>
<protein>
    <submittedName>
        <fullName evidence="2">cAMP-binding domain of CRP or a regulatory subunit of cAMP-dependent protein kinases</fullName>
    </submittedName>
</protein>
<dbReference type="InterPro" id="IPR014710">
    <property type="entry name" value="RmlC-like_jellyroll"/>
</dbReference>